<dbReference type="GO" id="GO:1990169">
    <property type="term" value="P:stress response to copper ion"/>
    <property type="evidence" value="ECO:0007669"/>
    <property type="project" value="TreeGrafter"/>
</dbReference>
<dbReference type="InterPro" id="IPR036876">
    <property type="entry name" value="UVR_dom_sf"/>
</dbReference>
<dbReference type="GO" id="GO:0046870">
    <property type="term" value="F:cadmium ion binding"/>
    <property type="evidence" value="ECO:0007669"/>
    <property type="project" value="TreeGrafter"/>
</dbReference>
<sequence>MFCQECQKRPATVHMTRIVNNTKTELHLCSECARSHQELALSMNFEPSFSIHKFLAGLLGTSSFPTEPVASPECPNCGINFAKFGEIGRFGCSRCYRTFNEGLEPLIRRVQGTTQHTGKVPRRAGGKLGVKREIEKLKTQLRQAVREEAYERAAELRDSIRALENKLQ</sequence>
<dbReference type="OrthoDB" id="9788704at2"/>
<proteinExistence type="predicted"/>
<evidence type="ECO:0000313" key="4">
    <source>
        <dbReference type="Proteomes" id="UP000046155"/>
    </source>
</evidence>
<dbReference type="SUPFAM" id="SSF46600">
    <property type="entry name" value="C-terminal UvrC-binding domain of UvrB"/>
    <property type="match status" value="1"/>
</dbReference>
<dbReference type="RefSeq" id="WP_044666335.1">
    <property type="nucleotide sequence ID" value="NZ_CDRZ01000301.1"/>
</dbReference>
<dbReference type="GO" id="GO:0005507">
    <property type="term" value="F:copper ion binding"/>
    <property type="evidence" value="ECO:0007669"/>
    <property type="project" value="TreeGrafter"/>
</dbReference>
<feature type="coiled-coil region" evidence="1">
    <location>
        <begin position="127"/>
        <end position="166"/>
    </location>
</feature>
<keyword evidence="1" id="KW-0175">Coiled coil</keyword>
<dbReference type="AlphaFoldDB" id="A0A0B7MRE8"/>
<keyword evidence="4" id="KW-1185">Reference proteome</keyword>
<evidence type="ECO:0000256" key="1">
    <source>
        <dbReference type="SAM" id="Coils"/>
    </source>
</evidence>
<dbReference type="Gene3D" id="4.10.860.10">
    <property type="entry name" value="UVR domain"/>
    <property type="match status" value="1"/>
</dbReference>
<feature type="domain" description="UVR" evidence="2">
    <location>
        <begin position="131"/>
        <end position="166"/>
    </location>
</feature>
<protein>
    <recommendedName>
        <fullName evidence="2">UVR domain-containing protein</fullName>
    </recommendedName>
</protein>
<dbReference type="GO" id="GO:0008270">
    <property type="term" value="F:zinc ion binding"/>
    <property type="evidence" value="ECO:0007669"/>
    <property type="project" value="TreeGrafter"/>
</dbReference>
<evidence type="ECO:0000259" key="2">
    <source>
        <dbReference type="PROSITE" id="PS50151"/>
    </source>
</evidence>
<dbReference type="GO" id="GO:1990170">
    <property type="term" value="P:stress response to cadmium ion"/>
    <property type="evidence" value="ECO:0007669"/>
    <property type="project" value="TreeGrafter"/>
</dbReference>
<dbReference type="InterPro" id="IPR001943">
    <property type="entry name" value="UVR_dom"/>
</dbReference>
<dbReference type="PANTHER" id="PTHR38430:SF1">
    <property type="entry name" value="PROTEIN-ARGININE KINASE ACTIVATOR PROTEIN"/>
    <property type="match status" value="1"/>
</dbReference>
<dbReference type="PIRSF" id="PIRSF015034">
    <property type="entry name" value="YacH"/>
    <property type="match status" value="1"/>
</dbReference>
<dbReference type="Proteomes" id="UP000046155">
    <property type="component" value="Unassembled WGS sequence"/>
</dbReference>
<dbReference type="EMBL" id="CDRZ01000301">
    <property type="protein sequence ID" value="CEO90601.1"/>
    <property type="molecule type" value="Genomic_DNA"/>
</dbReference>
<dbReference type="InterPro" id="IPR025542">
    <property type="entry name" value="YacH"/>
</dbReference>
<accession>A0A0B7MRE8</accession>
<evidence type="ECO:0000313" key="3">
    <source>
        <dbReference type="EMBL" id="CEO90601.1"/>
    </source>
</evidence>
<dbReference type="GO" id="GO:0050897">
    <property type="term" value="F:cobalt ion binding"/>
    <property type="evidence" value="ECO:0007669"/>
    <property type="project" value="TreeGrafter"/>
</dbReference>
<dbReference type="Pfam" id="PF02151">
    <property type="entry name" value="UVR"/>
    <property type="match status" value="1"/>
</dbReference>
<name>A0A0B7MRE8_9FIRM</name>
<dbReference type="PANTHER" id="PTHR38430">
    <property type="entry name" value="PROTEIN-ARGININE KINASE ACTIVATOR PROTEIN"/>
    <property type="match status" value="1"/>
</dbReference>
<gene>
    <name evidence="3" type="ORF">SSCH_990003</name>
</gene>
<reference evidence="4" key="1">
    <citation type="submission" date="2015-01" db="EMBL/GenBank/DDBJ databases">
        <authorList>
            <person name="Manzoor Shahid"/>
            <person name="Zubair Saima"/>
        </authorList>
    </citation>
    <scope>NUCLEOTIDE SEQUENCE [LARGE SCALE GENOMIC DNA]</scope>
    <source>
        <strain evidence="4">Sp3</strain>
    </source>
</reference>
<dbReference type="PROSITE" id="PS50151">
    <property type="entry name" value="UVR"/>
    <property type="match status" value="1"/>
</dbReference>
<organism evidence="3 4">
    <name type="scientific">Syntrophaceticus schinkii</name>
    <dbReference type="NCBI Taxonomy" id="499207"/>
    <lineage>
        <taxon>Bacteria</taxon>
        <taxon>Bacillati</taxon>
        <taxon>Bacillota</taxon>
        <taxon>Clostridia</taxon>
        <taxon>Thermoanaerobacterales</taxon>
        <taxon>Thermoanaerobacterales Family III. Incertae Sedis</taxon>
        <taxon>Syntrophaceticus</taxon>
    </lineage>
</organism>